<feature type="region of interest" description="Disordered" evidence="2">
    <location>
        <begin position="129"/>
        <end position="185"/>
    </location>
</feature>
<dbReference type="Proteomes" id="UP000792063">
    <property type="component" value="Unassembled WGS sequence"/>
</dbReference>
<feature type="compositionally biased region" description="Basic and acidic residues" evidence="2">
    <location>
        <begin position="129"/>
        <end position="138"/>
    </location>
</feature>
<feature type="compositionally biased region" description="Basic and acidic residues" evidence="2">
    <location>
        <begin position="146"/>
        <end position="168"/>
    </location>
</feature>
<comment type="similarity">
    <text evidence="1">Belongs to the Luc7 family.</text>
</comment>
<dbReference type="EMBL" id="MBDN02000235">
    <property type="protein sequence ID" value="RLN77647.1"/>
    <property type="molecule type" value="Genomic_DNA"/>
</dbReference>
<evidence type="ECO:0000313" key="4">
    <source>
        <dbReference type="EMBL" id="RLN46023.1"/>
    </source>
</evidence>
<dbReference type="PANTHER" id="PTHR12375">
    <property type="entry name" value="RNA-BINDING PROTEIN LUC7-RELATED"/>
    <property type="match status" value="1"/>
</dbReference>
<reference evidence="3" key="1">
    <citation type="journal article" date="2015" name="Genom Data">
        <title>Genome sequences of six Phytophthora species associated with forests in New Zealand.</title>
        <authorList>
            <person name="Studholme D.J."/>
            <person name="McDougal R.L."/>
            <person name="Sambles C."/>
            <person name="Hansen E."/>
            <person name="Hardy G."/>
            <person name="Grant M."/>
            <person name="Ganley R.J."/>
            <person name="Williams N.M."/>
        </authorList>
    </citation>
    <scope>NUCLEOTIDE SEQUENCE</scope>
    <source>
        <strain evidence="3">NZFS 3630</strain>
    </source>
</reference>
<dbReference type="InterPro" id="IPR004882">
    <property type="entry name" value="Luc7-rel"/>
</dbReference>
<dbReference type="EMBL" id="MAYM02000104">
    <property type="protein sequence ID" value="RLN46023.1"/>
    <property type="molecule type" value="Genomic_DNA"/>
</dbReference>
<proteinExistence type="inferred from homology"/>
<sequence>MDAQRALLDSLMGFNRDGDRPEEDVTDFRHPRVCKRWLCGLCPRELFQNTRLDSGACTLLHLPELRVAYEKENKRDFGYERDLTHELSRMLAEVEKKIAKGQKRLDEDTGDGEARNQVLQLTHEIQESVKQAEKKTEDGQVDESLELLKQEKVGGNGGREKRETREGSEGVTSEEIETSVLAQIY</sequence>
<reference evidence="6 7" key="2">
    <citation type="submission" date="2018-07" db="EMBL/GenBank/DDBJ databases">
        <title>Genome sequencing of oomycete isolates from Chile give support for New Zealand origin for Phytophthora kernoviae and make available the first Nothophytophthora sp. genome.</title>
        <authorList>
            <person name="Studholme D.J."/>
            <person name="Sanfuentes E."/>
            <person name="Panda P."/>
            <person name="Hill R."/>
            <person name="Sambles C."/>
            <person name="Grant M."/>
            <person name="Williams N.M."/>
            <person name="Mcdougal R.L."/>
        </authorList>
    </citation>
    <scope>NUCLEOTIDE SEQUENCE [LARGE SCALE GENOMIC DNA]</scope>
    <source>
        <strain evidence="4">Chile2</strain>
        <strain evidence="5">Chile4</strain>
    </source>
</reference>
<dbReference type="EMBL" id="JPWU03000057">
    <property type="protein sequence ID" value="KAG2528689.1"/>
    <property type="molecule type" value="Genomic_DNA"/>
</dbReference>
<evidence type="ECO:0000313" key="3">
    <source>
        <dbReference type="EMBL" id="KAG2528689.1"/>
    </source>
</evidence>
<evidence type="ECO:0000313" key="6">
    <source>
        <dbReference type="Proteomes" id="UP000285624"/>
    </source>
</evidence>
<dbReference type="Proteomes" id="UP000285883">
    <property type="component" value="Unassembled WGS sequence"/>
</dbReference>
<organism evidence="5 6">
    <name type="scientific">Phytophthora kernoviae</name>
    <dbReference type="NCBI Taxonomy" id="325452"/>
    <lineage>
        <taxon>Eukaryota</taxon>
        <taxon>Sar</taxon>
        <taxon>Stramenopiles</taxon>
        <taxon>Oomycota</taxon>
        <taxon>Peronosporomycetes</taxon>
        <taxon>Peronosporales</taxon>
        <taxon>Peronosporaceae</taxon>
        <taxon>Phytophthora</taxon>
    </lineage>
</organism>
<protein>
    <submittedName>
        <fullName evidence="5">Uncharacterized protein</fullName>
    </submittedName>
</protein>
<evidence type="ECO:0000256" key="2">
    <source>
        <dbReference type="SAM" id="MobiDB-lite"/>
    </source>
</evidence>
<dbReference type="GO" id="GO:0003729">
    <property type="term" value="F:mRNA binding"/>
    <property type="evidence" value="ECO:0007669"/>
    <property type="project" value="InterPro"/>
</dbReference>
<accession>A0A3R7J5D5</accession>
<dbReference type="Proteomes" id="UP000285624">
    <property type="component" value="Unassembled WGS sequence"/>
</dbReference>
<name>A0A3R7J5D5_9STRA</name>
<comment type="caution">
    <text evidence="5">The sequence shown here is derived from an EMBL/GenBank/DDBJ whole genome shotgun (WGS) entry which is preliminary data.</text>
</comment>
<evidence type="ECO:0000313" key="7">
    <source>
        <dbReference type="Proteomes" id="UP000285883"/>
    </source>
</evidence>
<dbReference type="GO" id="GO:0006376">
    <property type="term" value="P:mRNA splice site recognition"/>
    <property type="evidence" value="ECO:0007669"/>
    <property type="project" value="InterPro"/>
</dbReference>
<dbReference type="STRING" id="325452.A0A3R7J5D5"/>
<dbReference type="Pfam" id="PF03194">
    <property type="entry name" value="LUC7"/>
    <property type="match status" value="1"/>
</dbReference>
<evidence type="ECO:0000256" key="1">
    <source>
        <dbReference type="ARBA" id="ARBA00005655"/>
    </source>
</evidence>
<dbReference type="GO" id="GO:0005685">
    <property type="term" value="C:U1 snRNP"/>
    <property type="evidence" value="ECO:0007669"/>
    <property type="project" value="InterPro"/>
</dbReference>
<reference evidence="3" key="3">
    <citation type="submission" date="2020-06" db="EMBL/GenBank/DDBJ databases">
        <authorList>
            <person name="Studholme D.J."/>
        </authorList>
    </citation>
    <scope>NUCLEOTIDE SEQUENCE</scope>
    <source>
        <strain evidence="3">NZFS 3630</strain>
    </source>
</reference>
<keyword evidence="6" id="KW-1185">Reference proteome</keyword>
<dbReference type="AlphaFoldDB" id="A0A3R7J5D5"/>
<evidence type="ECO:0000313" key="5">
    <source>
        <dbReference type="EMBL" id="RLN77647.1"/>
    </source>
</evidence>
<gene>
    <name evidence="4" type="ORF">BBI17_006610</name>
    <name evidence="5" type="ORF">BBO99_00006595</name>
    <name evidence="3" type="ORF">JM18_003183</name>
</gene>